<accession>A0AAV5W741</accession>
<dbReference type="SUPFAM" id="SSF48179">
    <property type="entry name" value="6-phosphogluconate dehydrogenase C-terminal domain-like"/>
    <property type="match status" value="1"/>
</dbReference>
<proteinExistence type="inferred from homology"/>
<feature type="domain" description="3-hydroxyacyl-CoA dehydrogenase NAD binding" evidence="4">
    <location>
        <begin position="8"/>
        <end position="188"/>
    </location>
</feature>
<dbReference type="AlphaFoldDB" id="A0AAV5W741"/>
<evidence type="ECO:0000259" key="3">
    <source>
        <dbReference type="Pfam" id="PF00725"/>
    </source>
</evidence>
<feature type="domain" description="3-hydroxyacyl-CoA dehydrogenase C-terminal" evidence="3">
    <location>
        <begin position="192"/>
        <end position="246"/>
    </location>
</feature>
<dbReference type="GO" id="GO:0050104">
    <property type="term" value="F:L-gulonate 3-dehydrogenase activity"/>
    <property type="evidence" value="ECO:0007669"/>
    <property type="project" value="TreeGrafter"/>
</dbReference>
<dbReference type="Pfam" id="PF02737">
    <property type="entry name" value="3HCDH_N"/>
    <property type="match status" value="1"/>
</dbReference>
<dbReference type="InterPro" id="IPR036291">
    <property type="entry name" value="NAD(P)-bd_dom_sf"/>
</dbReference>
<protein>
    <recommendedName>
        <fullName evidence="7">3-hydroxyacyl-coa dehydrogenase</fullName>
    </recommendedName>
</protein>
<dbReference type="Pfam" id="PF00725">
    <property type="entry name" value="3HCDH"/>
    <property type="match status" value="1"/>
</dbReference>
<dbReference type="Proteomes" id="UP001432322">
    <property type="component" value="Unassembled WGS sequence"/>
</dbReference>
<comment type="similarity">
    <text evidence="1">Belongs to the 3-hydroxyacyl-CoA dehydrogenase family.</text>
</comment>
<name>A0AAV5W741_9BILA</name>
<evidence type="ECO:0000256" key="2">
    <source>
        <dbReference type="ARBA" id="ARBA00023002"/>
    </source>
</evidence>
<evidence type="ECO:0000259" key="4">
    <source>
        <dbReference type="Pfam" id="PF02737"/>
    </source>
</evidence>
<evidence type="ECO:0000313" key="5">
    <source>
        <dbReference type="EMBL" id="GMT27575.1"/>
    </source>
</evidence>
<dbReference type="Gene3D" id="3.40.50.720">
    <property type="entry name" value="NAD(P)-binding Rossmann-like Domain"/>
    <property type="match status" value="1"/>
</dbReference>
<comment type="caution">
    <text evidence="5">The sequence shown here is derived from an EMBL/GenBank/DDBJ whole genome shotgun (WGS) entry which is preliminary data.</text>
</comment>
<dbReference type="PANTHER" id="PTHR48075">
    <property type="entry name" value="3-HYDROXYACYL-COA DEHYDROGENASE FAMILY PROTEIN"/>
    <property type="match status" value="1"/>
</dbReference>
<dbReference type="InterPro" id="IPR008927">
    <property type="entry name" value="6-PGluconate_DH-like_C_sf"/>
</dbReference>
<evidence type="ECO:0000256" key="1">
    <source>
        <dbReference type="ARBA" id="ARBA00009463"/>
    </source>
</evidence>
<dbReference type="Gene3D" id="1.10.1040.10">
    <property type="entry name" value="N-(1-d-carboxylethyl)-l-norvaline Dehydrogenase, domain 2"/>
    <property type="match status" value="1"/>
</dbReference>
<keyword evidence="6" id="KW-1185">Reference proteome</keyword>
<organism evidence="5 6">
    <name type="scientific">Pristionchus fissidentatus</name>
    <dbReference type="NCBI Taxonomy" id="1538716"/>
    <lineage>
        <taxon>Eukaryota</taxon>
        <taxon>Metazoa</taxon>
        <taxon>Ecdysozoa</taxon>
        <taxon>Nematoda</taxon>
        <taxon>Chromadorea</taxon>
        <taxon>Rhabditida</taxon>
        <taxon>Rhabditina</taxon>
        <taxon>Diplogasteromorpha</taxon>
        <taxon>Diplogasteroidea</taxon>
        <taxon>Neodiplogasteridae</taxon>
        <taxon>Pristionchus</taxon>
    </lineage>
</organism>
<sequence>EKMSERGKVAIIGSGLIGSCWAALFSSAGYPVCLYDVGQEQLNKAKENVRRNLEKLESEGLSRGPSTTAEAMERISATTSLKEALEGAIYAQESTMESFEFKQKIFSEMDAVAGQETILASSTSTIPASSFTEGLKHRSRCLVVHPVNPPLYLTLTELVPAPWTEKEAVDRAFQIMESIGQTPIRLKKEVIGFAVNRLQFALLAESWNLVKDQVLSVEDVDKVMSEGLGPRYAFYGPFGVIHMNAAGVRDYCARYAPGVRRVLADAAPTPTFDEEEVMKELEASLERAMPVEKMSEHTTARAVRLGELAMLKRKLKKD</sequence>
<gene>
    <name evidence="5" type="ORF">PFISCL1PPCAC_18872</name>
</gene>
<dbReference type="InterPro" id="IPR006108">
    <property type="entry name" value="3HC_DH_C"/>
</dbReference>
<dbReference type="PANTHER" id="PTHR48075:SF1">
    <property type="entry name" value="LAMBDA-CRYSTALLIN HOMOLOG"/>
    <property type="match status" value="1"/>
</dbReference>
<feature type="non-terminal residue" evidence="5">
    <location>
        <position position="1"/>
    </location>
</feature>
<dbReference type="InterPro" id="IPR006176">
    <property type="entry name" value="3-OHacyl-CoA_DH_NAD-bd"/>
</dbReference>
<dbReference type="SUPFAM" id="SSF51735">
    <property type="entry name" value="NAD(P)-binding Rossmann-fold domains"/>
    <property type="match status" value="1"/>
</dbReference>
<reference evidence="5" key="1">
    <citation type="submission" date="2023-10" db="EMBL/GenBank/DDBJ databases">
        <title>Genome assembly of Pristionchus species.</title>
        <authorList>
            <person name="Yoshida K."/>
            <person name="Sommer R.J."/>
        </authorList>
    </citation>
    <scope>NUCLEOTIDE SEQUENCE</scope>
    <source>
        <strain evidence="5">RS5133</strain>
    </source>
</reference>
<evidence type="ECO:0008006" key="7">
    <source>
        <dbReference type="Google" id="ProtNLM"/>
    </source>
</evidence>
<dbReference type="GO" id="GO:0070403">
    <property type="term" value="F:NAD+ binding"/>
    <property type="evidence" value="ECO:0007669"/>
    <property type="project" value="InterPro"/>
</dbReference>
<dbReference type="EMBL" id="BTSY01000005">
    <property type="protein sequence ID" value="GMT27575.1"/>
    <property type="molecule type" value="Genomic_DNA"/>
</dbReference>
<dbReference type="GO" id="GO:0006631">
    <property type="term" value="P:fatty acid metabolic process"/>
    <property type="evidence" value="ECO:0007669"/>
    <property type="project" value="InterPro"/>
</dbReference>
<keyword evidence="2" id="KW-0560">Oxidoreductase</keyword>
<dbReference type="InterPro" id="IPR013328">
    <property type="entry name" value="6PGD_dom2"/>
</dbReference>
<evidence type="ECO:0000313" key="6">
    <source>
        <dbReference type="Proteomes" id="UP001432322"/>
    </source>
</evidence>